<accession>A0ABW4IBG9</accession>
<evidence type="ECO:0000259" key="1">
    <source>
        <dbReference type="Pfam" id="PF01370"/>
    </source>
</evidence>
<organism evidence="2 3">
    <name type="scientific">Pseudopedobacter beijingensis</name>
    <dbReference type="NCBI Taxonomy" id="1207056"/>
    <lineage>
        <taxon>Bacteria</taxon>
        <taxon>Pseudomonadati</taxon>
        <taxon>Bacteroidota</taxon>
        <taxon>Sphingobacteriia</taxon>
        <taxon>Sphingobacteriales</taxon>
        <taxon>Sphingobacteriaceae</taxon>
        <taxon>Pseudopedobacter</taxon>
    </lineage>
</organism>
<evidence type="ECO:0000313" key="3">
    <source>
        <dbReference type="Proteomes" id="UP001597118"/>
    </source>
</evidence>
<comment type="caution">
    <text evidence="2">The sequence shown here is derived from an EMBL/GenBank/DDBJ whole genome shotgun (WGS) entry which is preliminary data.</text>
</comment>
<dbReference type="InterPro" id="IPR001509">
    <property type="entry name" value="Epimerase_deHydtase"/>
</dbReference>
<gene>
    <name evidence="2" type="ORF">ACFSAH_05525</name>
</gene>
<sequence>MILITGATGFLGAELTFQLIKKGERVRCTKRINSEIPSILLPLEDKIEWVNADVLDLSDLESAFSEVKKVYHCAAKVSFDKKDEKLMNAVNVEGTANIVNLCLDFGAKLVHVSSIAAIGNPKANEPVTEKNFWDAYDKNGRYAISKYRSEMEVWRGIEEGLNAVIVNPSVIIGENVGTNGSGQIFSLIAKGLRYYTAGNIGLVDVKDVAANMIELMASNISGERFILNAENYTYEKFFKEIAAAYGITDSFKSIAKWKLKLAVKASVFANMLVGNINGLTKEVVSAAFNQTRYTNDKIKTALQVQFIPVSESIKCTVQEIF</sequence>
<dbReference type="InterPro" id="IPR036291">
    <property type="entry name" value="NAD(P)-bd_dom_sf"/>
</dbReference>
<dbReference type="PANTHER" id="PTHR48079">
    <property type="entry name" value="PROTEIN YEEZ"/>
    <property type="match status" value="1"/>
</dbReference>
<feature type="domain" description="NAD-dependent epimerase/dehydratase" evidence="1">
    <location>
        <begin position="2"/>
        <end position="192"/>
    </location>
</feature>
<dbReference type="Proteomes" id="UP001597118">
    <property type="component" value="Unassembled WGS sequence"/>
</dbReference>
<proteinExistence type="predicted"/>
<reference evidence="3" key="1">
    <citation type="journal article" date="2019" name="Int. J. Syst. Evol. Microbiol.">
        <title>The Global Catalogue of Microorganisms (GCM) 10K type strain sequencing project: providing services to taxonomists for standard genome sequencing and annotation.</title>
        <authorList>
            <consortium name="The Broad Institute Genomics Platform"/>
            <consortium name="The Broad Institute Genome Sequencing Center for Infectious Disease"/>
            <person name="Wu L."/>
            <person name="Ma J."/>
        </authorList>
    </citation>
    <scope>NUCLEOTIDE SEQUENCE [LARGE SCALE GENOMIC DNA]</scope>
    <source>
        <strain evidence="3">CCUG 53762</strain>
    </source>
</reference>
<dbReference type="PANTHER" id="PTHR48079:SF6">
    <property type="entry name" value="NAD(P)-BINDING DOMAIN-CONTAINING PROTEIN-RELATED"/>
    <property type="match status" value="1"/>
</dbReference>
<protein>
    <submittedName>
        <fullName evidence="2">NAD-dependent epimerase/dehydratase family protein</fullName>
    </submittedName>
</protein>
<name>A0ABW4IBG9_9SPHI</name>
<evidence type="ECO:0000313" key="2">
    <source>
        <dbReference type="EMBL" id="MFD1629329.1"/>
    </source>
</evidence>
<dbReference type="RefSeq" id="WP_379661709.1">
    <property type="nucleotide sequence ID" value="NZ_JBHUDG010000004.1"/>
</dbReference>
<dbReference type="Gene3D" id="3.40.50.720">
    <property type="entry name" value="NAD(P)-binding Rossmann-like Domain"/>
    <property type="match status" value="1"/>
</dbReference>
<keyword evidence="3" id="KW-1185">Reference proteome</keyword>
<dbReference type="SUPFAM" id="SSF51735">
    <property type="entry name" value="NAD(P)-binding Rossmann-fold domains"/>
    <property type="match status" value="1"/>
</dbReference>
<dbReference type="Pfam" id="PF01370">
    <property type="entry name" value="Epimerase"/>
    <property type="match status" value="1"/>
</dbReference>
<dbReference type="EMBL" id="JBHUDG010000004">
    <property type="protein sequence ID" value="MFD1629329.1"/>
    <property type="molecule type" value="Genomic_DNA"/>
</dbReference>
<dbReference type="InterPro" id="IPR051783">
    <property type="entry name" value="NAD(P)-dependent_oxidoreduct"/>
</dbReference>